<protein>
    <recommendedName>
        <fullName evidence="3">TATA-box binding</fullName>
    </recommendedName>
</protein>
<proteinExistence type="predicted"/>
<evidence type="ECO:0000313" key="2">
    <source>
        <dbReference type="Proteomes" id="UP000767334"/>
    </source>
</evidence>
<reference evidence="1 2" key="1">
    <citation type="journal article" date="2021" name="Sci. Rep.">
        <title>The distribution of antibiotic resistance genes in chicken gut microbiota commensals.</title>
        <authorList>
            <person name="Juricova H."/>
            <person name="Matiasovicova J."/>
            <person name="Kubasova T."/>
            <person name="Cejkova D."/>
            <person name="Rychlik I."/>
        </authorList>
    </citation>
    <scope>NUCLEOTIDE SEQUENCE [LARGE SCALE GENOMIC DNA]</scope>
    <source>
        <strain evidence="1 2">An435</strain>
    </source>
</reference>
<accession>A0ABS2FGX5</accession>
<sequence>MKKIFFVFLLIFSLLIINGKEYECEAKKDLFNEVERYVLNEYEFIQNGMKLEYTIKEDINDELKRIYKIFESKNDLIVTKGENWISAESENINYSVNIYKYDELTKVEVIVINTDRTLAESYLKLLVKEVRNSNFINERYFSFIKGKIKTEDKNIFEDIESKLKIRVSENLDINNGSIAKATMIDGTNLNIGQITYDTGSYLIIGTPIIFVTY</sequence>
<keyword evidence="2" id="KW-1185">Reference proteome</keyword>
<organism evidence="1 2">
    <name type="scientific">Clostridium saudiense</name>
    <dbReference type="NCBI Taxonomy" id="1414720"/>
    <lineage>
        <taxon>Bacteria</taxon>
        <taxon>Bacillati</taxon>
        <taxon>Bacillota</taxon>
        <taxon>Clostridia</taxon>
        <taxon>Eubacteriales</taxon>
        <taxon>Clostridiaceae</taxon>
        <taxon>Clostridium</taxon>
    </lineage>
</organism>
<dbReference type="Proteomes" id="UP000767334">
    <property type="component" value="Unassembled WGS sequence"/>
</dbReference>
<dbReference type="EMBL" id="JACJLL010000058">
    <property type="protein sequence ID" value="MBM6819709.1"/>
    <property type="molecule type" value="Genomic_DNA"/>
</dbReference>
<gene>
    <name evidence="1" type="ORF">H6A19_10230</name>
</gene>
<evidence type="ECO:0008006" key="3">
    <source>
        <dbReference type="Google" id="ProtNLM"/>
    </source>
</evidence>
<evidence type="ECO:0000313" key="1">
    <source>
        <dbReference type="EMBL" id="MBM6819709.1"/>
    </source>
</evidence>
<comment type="caution">
    <text evidence="1">The sequence shown here is derived from an EMBL/GenBank/DDBJ whole genome shotgun (WGS) entry which is preliminary data.</text>
</comment>
<name>A0ABS2FGX5_9CLOT</name>
<dbReference type="RefSeq" id="WP_195514889.1">
    <property type="nucleotide sequence ID" value="NZ_JACJLL010000058.1"/>
</dbReference>